<evidence type="ECO:0000313" key="5">
    <source>
        <dbReference type="EMBL" id="ARP98559.1"/>
    </source>
</evidence>
<evidence type="ECO:0000256" key="1">
    <source>
        <dbReference type="ARBA" id="ARBA00009437"/>
    </source>
</evidence>
<keyword evidence="3" id="KW-0238">DNA-binding</keyword>
<dbReference type="GO" id="GO:0005829">
    <property type="term" value="C:cytosol"/>
    <property type="evidence" value="ECO:0007669"/>
    <property type="project" value="TreeGrafter"/>
</dbReference>
<dbReference type="PRINTS" id="PR00039">
    <property type="entry name" value="HTHLYSR"/>
</dbReference>
<evidence type="ECO:0000313" key="6">
    <source>
        <dbReference type="Proteomes" id="UP000194137"/>
    </source>
</evidence>
<sequence>MTNIHIRFRHLQCFLAIAQHRTVGAAASALAITQPALSKTLGELEDDLDARLFERTRKGMLLTRAGEIFLEHAAASVASLRSGIESIKNSGVGVTVGILPTVAERLMPRATMMFKQRLPEIPVRIVALEHAPLLNMLRLGELDFVVGRLANPESMIGLTFEQLYVEPLVIAVYSNHALTNMKRFRVPLILDYPCVVPHHNTIIGQEVERFLQSHGIAKLRNYVEATTSVAFARRYVAEANAVWFVARGIVETDLSQKVMSALPVNTEAMTGPVGITSRTGRPVQRQALELIAAIRETVAAMNHRAI</sequence>
<evidence type="ECO:0000256" key="4">
    <source>
        <dbReference type="ARBA" id="ARBA00023163"/>
    </source>
</evidence>
<dbReference type="Pfam" id="PF03466">
    <property type="entry name" value="LysR_substrate"/>
    <property type="match status" value="1"/>
</dbReference>
<accession>A0A1W6ZMI0</accession>
<reference evidence="5 6" key="1">
    <citation type="submission" date="2017-05" db="EMBL/GenBank/DDBJ databases">
        <title>Full genome sequence of Pseudorhodoplanes sinuspersici.</title>
        <authorList>
            <person name="Dastgheib S.M.M."/>
            <person name="Shavandi M."/>
            <person name="Tirandaz H."/>
        </authorList>
    </citation>
    <scope>NUCLEOTIDE SEQUENCE [LARGE SCALE GENOMIC DNA]</scope>
    <source>
        <strain evidence="5 6">RIPI110</strain>
    </source>
</reference>
<protein>
    <submittedName>
        <fullName evidence="5">Pca operon transcription factor PcaQ</fullName>
    </submittedName>
</protein>
<dbReference type="PROSITE" id="PS50931">
    <property type="entry name" value="HTH_LYSR"/>
    <property type="match status" value="1"/>
</dbReference>
<dbReference type="PANTHER" id="PTHR30419">
    <property type="entry name" value="HTH-TYPE TRANSCRIPTIONAL REGULATOR YBHD"/>
    <property type="match status" value="1"/>
</dbReference>
<dbReference type="GO" id="GO:0003700">
    <property type="term" value="F:DNA-binding transcription factor activity"/>
    <property type="evidence" value="ECO:0007669"/>
    <property type="project" value="InterPro"/>
</dbReference>
<dbReference type="InterPro" id="IPR000847">
    <property type="entry name" value="LysR_HTH_N"/>
</dbReference>
<dbReference type="InterPro" id="IPR036388">
    <property type="entry name" value="WH-like_DNA-bd_sf"/>
</dbReference>
<dbReference type="InterPro" id="IPR050950">
    <property type="entry name" value="HTH-type_LysR_regulators"/>
</dbReference>
<dbReference type="OrthoDB" id="7492271at2"/>
<dbReference type="Gene3D" id="3.40.190.10">
    <property type="entry name" value="Periplasmic binding protein-like II"/>
    <property type="match status" value="2"/>
</dbReference>
<dbReference type="RefSeq" id="WP_086086982.1">
    <property type="nucleotide sequence ID" value="NZ_CP021112.1"/>
</dbReference>
<dbReference type="Gene3D" id="1.10.10.10">
    <property type="entry name" value="Winged helix-like DNA-binding domain superfamily/Winged helix DNA-binding domain"/>
    <property type="match status" value="1"/>
</dbReference>
<dbReference type="InterPro" id="IPR036390">
    <property type="entry name" value="WH_DNA-bd_sf"/>
</dbReference>
<dbReference type="FunFam" id="1.10.10.10:FF:000001">
    <property type="entry name" value="LysR family transcriptional regulator"/>
    <property type="match status" value="1"/>
</dbReference>
<evidence type="ECO:0000256" key="3">
    <source>
        <dbReference type="ARBA" id="ARBA00023125"/>
    </source>
</evidence>
<dbReference type="KEGG" id="psin:CAK95_05275"/>
<gene>
    <name evidence="5" type="ORF">CAK95_05275</name>
</gene>
<comment type="similarity">
    <text evidence="1">Belongs to the LysR transcriptional regulatory family.</text>
</comment>
<dbReference type="AlphaFoldDB" id="A0A1W6ZMI0"/>
<dbReference type="GO" id="GO:0019619">
    <property type="term" value="P:3,4-dihydroxybenzoate catabolic process"/>
    <property type="evidence" value="ECO:0007669"/>
    <property type="project" value="InterPro"/>
</dbReference>
<dbReference type="Proteomes" id="UP000194137">
    <property type="component" value="Chromosome"/>
</dbReference>
<dbReference type="STRING" id="1235591.CAK95_05275"/>
<dbReference type="SUPFAM" id="SSF46785">
    <property type="entry name" value="Winged helix' DNA-binding domain"/>
    <property type="match status" value="1"/>
</dbReference>
<dbReference type="InterPro" id="IPR012787">
    <property type="entry name" value="TF_PcaQ"/>
</dbReference>
<name>A0A1W6ZMI0_9HYPH</name>
<dbReference type="NCBIfam" id="TIGR02424">
    <property type="entry name" value="TF_pcaQ"/>
    <property type="match status" value="1"/>
</dbReference>
<dbReference type="PANTHER" id="PTHR30419:SF8">
    <property type="entry name" value="NITROGEN ASSIMILATION TRANSCRIPTIONAL ACTIVATOR-RELATED"/>
    <property type="match status" value="1"/>
</dbReference>
<dbReference type="GO" id="GO:0003677">
    <property type="term" value="F:DNA binding"/>
    <property type="evidence" value="ECO:0007669"/>
    <property type="project" value="UniProtKB-KW"/>
</dbReference>
<proteinExistence type="inferred from homology"/>
<keyword evidence="6" id="KW-1185">Reference proteome</keyword>
<dbReference type="SUPFAM" id="SSF53850">
    <property type="entry name" value="Periplasmic binding protein-like II"/>
    <property type="match status" value="1"/>
</dbReference>
<dbReference type="GO" id="GO:0045893">
    <property type="term" value="P:positive regulation of DNA-templated transcription"/>
    <property type="evidence" value="ECO:0007669"/>
    <property type="project" value="InterPro"/>
</dbReference>
<organism evidence="5 6">
    <name type="scientific">Pseudorhodoplanes sinuspersici</name>
    <dbReference type="NCBI Taxonomy" id="1235591"/>
    <lineage>
        <taxon>Bacteria</taxon>
        <taxon>Pseudomonadati</taxon>
        <taxon>Pseudomonadota</taxon>
        <taxon>Alphaproteobacteria</taxon>
        <taxon>Hyphomicrobiales</taxon>
        <taxon>Pseudorhodoplanes</taxon>
    </lineage>
</organism>
<evidence type="ECO:0000256" key="2">
    <source>
        <dbReference type="ARBA" id="ARBA00023015"/>
    </source>
</evidence>
<dbReference type="EMBL" id="CP021112">
    <property type="protein sequence ID" value="ARP98559.1"/>
    <property type="molecule type" value="Genomic_DNA"/>
</dbReference>
<keyword evidence="4" id="KW-0804">Transcription</keyword>
<dbReference type="Pfam" id="PF00126">
    <property type="entry name" value="HTH_1"/>
    <property type="match status" value="1"/>
</dbReference>
<keyword evidence="2" id="KW-0805">Transcription regulation</keyword>
<dbReference type="InterPro" id="IPR005119">
    <property type="entry name" value="LysR_subst-bd"/>
</dbReference>